<dbReference type="EMBL" id="BLKW01000002">
    <property type="protein sequence ID" value="GFG73221.1"/>
    <property type="molecule type" value="Genomic_DNA"/>
</dbReference>
<dbReference type="Proteomes" id="UP000465361">
    <property type="component" value="Unassembled WGS sequence"/>
</dbReference>
<organism evidence="1 2">
    <name type="scientific">Mycobacterium botniense</name>
    <dbReference type="NCBI Taxonomy" id="84962"/>
    <lineage>
        <taxon>Bacteria</taxon>
        <taxon>Bacillati</taxon>
        <taxon>Actinomycetota</taxon>
        <taxon>Actinomycetes</taxon>
        <taxon>Mycobacteriales</taxon>
        <taxon>Mycobacteriaceae</taxon>
        <taxon>Mycobacterium</taxon>
    </lineage>
</organism>
<accession>A0A7I9XT84</accession>
<gene>
    <name evidence="1" type="ORF">MBOT_05860</name>
</gene>
<comment type="caution">
    <text evidence="1">The sequence shown here is derived from an EMBL/GenBank/DDBJ whole genome shotgun (WGS) entry which is preliminary data.</text>
</comment>
<sequence length="104" mass="10855">MTVLADAVLPLVRTRAEVWRRSVANAHGTRMHEAVAMLRNAAHGAGDPAEVFAVTQRAIAAALTVIMRADDSSGIIGDAAGIFSSCTQSLRRAPGWPRASSSTG</sequence>
<reference evidence="1 2" key="1">
    <citation type="journal article" date="2019" name="Emerg. Microbes Infect.">
        <title>Comprehensive subspecies identification of 175 nontuberculous mycobacteria species based on 7547 genomic profiles.</title>
        <authorList>
            <person name="Matsumoto Y."/>
            <person name="Kinjo T."/>
            <person name="Motooka D."/>
            <person name="Nabeya D."/>
            <person name="Jung N."/>
            <person name="Uechi K."/>
            <person name="Horii T."/>
            <person name="Iida T."/>
            <person name="Fujita J."/>
            <person name="Nakamura S."/>
        </authorList>
    </citation>
    <scope>NUCLEOTIDE SEQUENCE [LARGE SCALE GENOMIC DNA]</scope>
    <source>
        <strain evidence="1 2">JCM 17322</strain>
    </source>
</reference>
<dbReference type="RefSeq" id="WP_246216582.1">
    <property type="nucleotide sequence ID" value="NZ_BLKW01000002.1"/>
</dbReference>
<name>A0A7I9XT84_9MYCO</name>
<evidence type="ECO:0000313" key="2">
    <source>
        <dbReference type="Proteomes" id="UP000465361"/>
    </source>
</evidence>
<protein>
    <recommendedName>
        <fullName evidence="3">TetR family transcriptional regulator</fullName>
    </recommendedName>
</protein>
<evidence type="ECO:0000313" key="1">
    <source>
        <dbReference type="EMBL" id="GFG73221.1"/>
    </source>
</evidence>
<keyword evidence="2" id="KW-1185">Reference proteome</keyword>
<evidence type="ECO:0008006" key="3">
    <source>
        <dbReference type="Google" id="ProtNLM"/>
    </source>
</evidence>
<dbReference type="AlphaFoldDB" id="A0A7I9XT84"/>
<proteinExistence type="predicted"/>